<keyword evidence="1" id="KW-0547">Nucleotide-binding</keyword>
<gene>
    <name evidence="1" type="ORF">HA285_02950</name>
</gene>
<proteinExistence type="predicted"/>
<keyword evidence="1" id="KW-0067">ATP-binding</keyword>
<evidence type="ECO:0000313" key="1">
    <source>
        <dbReference type="EMBL" id="HIH64542.1"/>
    </source>
</evidence>
<accession>A0A7J4MVR8</accession>
<dbReference type="EMBL" id="DUHT01000033">
    <property type="protein sequence ID" value="HIH64542.1"/>
    <property type="molecule type" value="Genomic_DNA"/>
</dbReference>
<name>A0A7J4MVR8_METTF</name>
<dbReference type="GO" id="GO:0005524">
    <property type="term" value="F:ATP binding"/>
    <property type="evidence" value="ECO:0007669"/>
    <property type="project" value="UniProtKB-KW"/>
</dbReference>
<dbReference type="Proteomes" id="UP000538031">
    <property type="component" value="Unassembled WGS sequence"/>
</dbReference>
<organism evidence="1 2">
    <name type="scientific">Methanothermobacter thermautotrophicus</name>
    <name type="common">Methanobacterium thermoformicicum</name>
    <dbReference type="NCBI Taxonomy" id="145262"/>
    <lineage>
        <taxon>Archaea</taxon>
        <taxon>Methanobacteriati</taxon>
        <taxon>Methanobacteriota</taxon>
        <taxon>Methanomada group</taxon>
        <taxon>Methanobacteria</taxon>
        <taxon>Methanobacteriales</taxon>
        <taxon>Methanobacteriaceae</taxon>
        <taxon>Methanothermobacter</taxon>
    </lineage>
</organism>
<sequence length="82" mass="9552">MNCEAYYHDENMVEIFEELKQPKTLEELGLSYFFVRDLILKIMLTYGTVKTQRMTDITGIHLDILEEILGQMEKDGFCAQVG</sequence>
<feature type="non-terminal residue" evidence="1">
    <location>
        <position position="82"/>
    </location>
</feature>
<dbReference type="AlphaFoldDB" id="A0A7J4MVR8"/>
<evidence type="ECO:0000313" key="2">
    <source>
        <dbReference type="Proteomes" id="UP000538031"/>
    </source>
</evidence>
<reference evidence="2" key="1">
    <citation type="journal article" date="2020" name="bioRxiv">
        <title>A rank-normalized archaeal taxonomy based on genome phylogeny resolves widespread incomplete and uneven classifications.</title>
        <authorList>
            <person name="Rinke C."/>
            <person name="Chuvochina M."/>
            <person name="Mussig A.J."/>
            <person name="Chaumeil P.-A."/>
            <person name="Waite D.W."/>
            <person name="Whitman W.B."/>
            <person name="Parks D.H."/>
            <person name="Hugenholtz P."/>
        </authorList>
    </citation>
    <scope>NUCLEOTIDE SEQUENCE [LARGE SCALE GENOMIC DNA]</scope>
</reference>
<comment type="caution">
    <text evidence="1">The sequence shown here is derived from an EMBL/GenBank/DDBJ whole genome shotgun (WGS) entry which is preliminary data.</text>
</comment>
<protein>
    <submittedName>
        <fullName evidence="1">ATP-binding protein</fullName>
    </submittedName>
</protein>